<comment type="caution">
    <text evidence="1">The sequence shown here is derived from an EMBL/GenBank/DDBJ whole genome shotgun (WGS) entry which is preliminary data.</text>
</comment>
<protein>
    <submittedName>
        <fullName evidence="1">Uncharacterized protein</fullName>
    </submittedName>
</protein>
<name>A0ABW1XAB1_9CELL</name>
<organism evidence="1 2">
    <name type="scientific">Oerskovia paurometabola</name>
    <dbReference type="NCBI Taxonomy" id="162170"/>
    <lineage>
        <taxon>Bacteria</taxon>
        <taxon>Bacillati</taxon>
        <taxon>Actinomycetota</taxon>
        <taxon>Actinomycetes</taxon>
        <taxon>Micrococcales</taxon>
        <taxon>Cellulomonadaceae</taxon>
        <taxon>Oerskovia</taxon>
    </lineage>
</organism>
<dbReference type="EMBL" id="JBHSTM010000004">
    <property type="protein sequence ID" value="MFC6424679.1"/>
    <property type="molecule type" value="Genomic_DNA"/>
</dbReference>
<keyword evidence="2" id="KW-1185">Reference proteome</keyword>
<reference evidence="2" key="1">
    <citation type="journal article" date="2019" name="Int. J. Syst. Evol. Microbiol.">
        <title>The Global Catalogue of Microorganisms (GCM) 10K type strain sequencing project: providing services to taxonomists for standard genome sequencing and annotation.</title>
        <authorList>
            <consortium name="The Broad Institute Genomics Platform"/>
            <consortium name="The Broad Institute Genome Sequencing Center for Infectious Disease"/>
            <person name="Wu L."/>
            <person name="Ma J."/>
        </authorList>
    </citation>
    <scope>NUCLEOTIDE SEQUENCE [LARGE SCALE GENOMIC DNA]</scope>
    <source>
        <strain evidence="2">CCUG 47105</strain>
    </source>
</reference>
<gene>
    <name evidence="1" type="ORF">ACFP71_07575</name>
</gene>
<dbReference type="Proteomes" id="UP001596305">
    <property type="component" value="Unassembled WGS sequence"/>
</dbReference>
<accession>A0ABW1XAB1</accession>
<sequence>MSKPKVPPIESVALWCATCHALVTYRCWVDEQGAAHVRPSLFAEHRAIHAEEVTPDAREVPVV</sequence>
<evidence type="ECO:0000313" key="1">
    <source>
        <dbReference type="EMBL" id="MFC6424679.1"/>
    </source>
</evidence>
<evidence type="ECO:0000313" key="2">
    <source>
        <dbReference type="Proteomes" id="UP001596305"/>
    </source>
</evidence>
<proteinExistence type="predicted"/>
<dbReference type="RefSeq" id="WP_204809317.1">
    <property type="nucleotide sequence ID" value="NZ_BAAAIY010000003.1"/>
</dbReference>